<organism evidence="8 9">
    <name type="scientific">Emiliania huxleyi (strain CCMP1516)</name>
    <dbReference type="NCBI Taxonomy" id="280463"/>
    <lineage>
        <taxon>Eukaryota</taxon>
        <taxon>Haptista</taxon>
        <taxon>Haptophyta</taxon>
        <taxon>Prymnesiophyceae</taxon>
        <taxon>Isochrysidales</taxon>
        <taxon>Noelaerhabdaceae</taxon>
        <taxon>Emiliania</taxon>
    </lineage>
</organism>
<evidence type="ECO:0000313" key="8">
    <source>
        <dbReference type="EnsemblProtists" id="EOD19873"/>
    </source>
</evidence>
<dbReference type="GO" id="GO:0019752">
    <property type="term" value="P:carboxylic acid metabolic process"/>
    <property type="evidence" value="ECO:0007669"/>
    <property type="project" value="InterPro"/>
</dbReference>
<keyword evidence="5 6" id="KW-0456">Lyase</keyword>
<dbReference type="AlphaFoldDB" id="A0A0D3J8N8"/>
<evidence type="ECO:0000256" key="2">
    <source>
        <dbReference type="ARBA" id="ARBA00009533"/>
    </source>
</evidence>
<dbReference type="PaxDb" id="2903-EOD19873"/>
<dbReference type="GeneID" id="17265418"/>
<dbReference type="RefSeq" id="XP_005772302.1">
    <property type="nucleotide sequence ID" value="XM_005772245.1"/>
</dbReference>
<name>A0A0D3J8N8_EMIH1</name>
<comment type="similarity">
    <text evidence="2 6">Belongs to the group II decarboxylase family.</text>
</comment>
<evidence type="ECO:0000313" key="9">
    <source>
        <dbReference type="Proteomes" id="UP000013827"/>
    </source>
</evidence>
<proteinExistence type="inferred from homology"/>
<dbReference type="GO" id="GO:0030170">
    <property type="term" value="F:pyridoxal phosphate binding"/>
    <property type="evidence" value="ECO:0007669"/>
    <property type="project" value="InterPro"/>
</dbReference>
<accession>A0A0D3J8N8</accession>
<dbReference type="KEGG" id="ehx:EMIHUDRAFT_117801"/>
<dbReference type="GO" id="GO:0016831">
    <property type="term" value="F:carboxy-lyase activity"/>
    <property type="evidence" value="ECO:0007669"/>
    <property type="project" value="UniProtKB-KW"/>
</dbReference>
<evidence type="ECO:0000256" key="5">
    <source>
        <dbReference type="ARBA" id="ARBA00023239"/>
    </source>
</evidence>
<dbReference type="SUPFAM" id="SSF53383">
    <property type="entry name" value="PLP-dependent transferases"/>
    <property type="match status" value="1"/>
</dbReference>
<dbReference type="Gene3D" id="3.90.1150.10">
    <property type="entry name" value="Aspartate Aminotransferase, domain 1"/>
    <property type="match status" value="1"/>
</dbReference>
<dbReference type="PANTHER" id="PTHR11999:SF70">
    <property type="entry name" value="MIP05841P"/>
    <property type="match status" value="1"/>
</dbReference>
<keyword evidence="3" id="KW-0210">Decarboxylase</keyword>
<reference evidence="9" key="1">
    <citation type="journal article" date="2013" name="Nature">
        <title>Pan genome of the phytoplankton Emiliania underpins its global distribution.</title>
        <authorList>
            <person name="Read B.A."/>
            <person name="Kegel J."/>
            <person name="Klute M.J."/>
            <person name="Kuo A."/>
            <person name="Lefebvre S.C."/>
            <person name="Maumus F."/>
            <person name="Mayer C."/>
            <person name="Miller J."/>
            <person name="Monier A."/>
            <person name="Salamov A."/>
            <person name="Young J."/>
            <person name="Aguilar M."/>
            <person name="Claverie J.M."/>
            <person name="Frickenhaus S."/>
            <person name="Gonzalez K."/>
            <person name="Herman E.K."/>
            <person name="Lin Y.C."/>
            <person name="Napier J."/>
            <person name="Ogata H."/>
            <person name="Sarno A.F."/>
            <person name="Shmutz J."/>
            <person name="Schroeder D."/>
            <person name="de Vargas C."/>
            <person name="Verret F."/>
            <person name="von Dassow P."/>
            <person name="Valentin K."/>
            <person name="Van de Peer Y."/>
            <person name="Wheeler G."/>
            <person name="Dacks J.B."/>
            <person name="Delwiche C.F."/>
            <person name="Dyhrman S.T."/>
            <person name="Glockner G."/>
            <person name="John U."/>
            <person name="Richards T."/>
            <person name="Worden A.Z."/>
            <person name="Zhang X."/>
            <person name="Grigoriev I.V."/>
            <person name="Allen A.E."/>
            <person name="Bidle K."/>
            <person name="Borodovsky M."/>
            <person name="Bowler C."/>
            <person name="Brownlee C."/>
            <person name="Cock J.M."/>
            <person name="Elias M."/>
            <person name="Gladyshev V.N."/>
            <person name="Groth M."/>
            <person name="Guda C."/>
            <person name="Hadaegh A."/>
            <person name="Iglesias-Rodriguez M.D."/>
            <person name="Jenkins J."/>
            <person name="Jones B.M."/>
            <person name="Lawson T."/>
            <person name="Leese F."/>
            <person name="Lindquist E."/>
            <person name="Lobanov A."/>
            <person name="Lomsadze A."/>
            <person name="Malik S.B."/>
            <person name="Marsh M.E."/>
            <person name="Mackinder L."/>
            <person name="Mock T."/>
            <person name="Mueller-Roeber B."/>
            <person name="Pagarete A."/>
            <person name="Parker M."/>
            <person name="Probert I."/>
            <person name="Quesneville H."/>
            <person name="Raines C."/>
            <person name="Rensing S.A."/>
            <person name="Riano-Pachon D.M."/>
            <person name="Richier S."/>
            <person name="Rokitta S."/>
            <person name="Shiraiwa Y."/>
            <person name="Soanes D.M."/>
            <person name="van der Giezen M."/>
            <person name="Wahlund T.M."/>
            <person name="Williams B."/>
            <person name="Wilson W."/>
            <person name="Wolfe G."/>
            <person name="Wurch L.L."/>
        </authorList>
    </citation>
    <scope>NUCLEOTIDE SEQUENCE</scope>
</reference>
<dbReference type="eggNOG" id="KOG0629">
    <property type="taxonomic scope" value="Eukaryota"/>
</dbReference>
<comment type="cofactor">
    <cofactor evidence="1 6">
        <name>pyridoxal 5'-phosphate</name>
        <dbReference type="ChEBI" id="CHEBI:597326"/>
    </cofactor>
</comment>
<evidence type="ECO:0000256" key="6">
    <source>
        <dbReference type="RuleBase" id="RU000382"/>
    </source>
</evidence>
<dbReference type="EnsemblProtists" id="EOD19873">
    <property type="protein sequence ID" value="EOD19873"/>
    <property type="gene ID" value="EMIHUDRAFT_117801"/>
</dbReference>
<feature type="compositionally biased region" description="Gly residues" evidence="7">
    <location>
        <begin position="355"/>
        <end position="365"/>
    </location>
</feature>
<evidence type="ECO:0000256" key="3">
    <source>
        <dbReference type="ARBA" id="ARBA00022793"/>
    </source>
</evidence>
<dbReference type="InterPro" id="IPR015424">
    <property type="entry name" value="PyrdxlP-dep_Trfase"/>
</dbReference>
<evidence type="ECO:0000256" key="4">
    <source>
        <dbReference type="ARBA" id="ARBA00022898"/>
    </source>
</evidence>
<dbReference type="InterPro" id="IPR002129">
    <property type="entry name" value="PyrdxlP-dep_de-COase"/>
</dbReference>
<sequence>MDTRALLALAADGAATHLQSVYAADARSVAPTAAALDALRGLSAALPEDGRPAADVTEELARVGSAASHASPGARYFGFVTGGTLPAALAADWLVSAFDQNAWCPPTSPCATHFEALALAWLLQLLRLPSEASAALCSGCTAANVIALAAGRDAVLQAAVGWDAAADGLVGAPPIAVYVGEECHGSVLKALGVVGLGRGAKGKRVRLEAELEAEFMHVRRLAVDGRGAVLASALAGVAPPTAPALVALQAGHVNTGAFDELEAVIAWARSGATGGRGVWVHIDGAFGLWAAASASPERRALVAGAADADSRRTARLSVPYDSALVAVRDGRCLHGAMSSSMPYLAAPPASEASAGAGGGGGGRRGGVPDKRVLNEPPPFNQALISFGSDAVTAAAVDALQRGGRCWAGAAPYHGRVVMRLSVSSWRTTEADVREAAHVMLECAAAAAAAEAAQE</sequence>
<dbReference type="Gene3D" id="3.40.640.10">
    <property type="entry name" value="Type I PLP-dependent aspartate aminotransferase-like (Major domain)"/>
    <property type="match status" value="1"/>
</dbReference>
<dbReference type="InterPro" id="IPR015421">
    <property type="entry name" value="PyrdxlP-dep_Trfase_major"/>
</dbReference>
<keyword evidence="9" id="KW-1185">Reference proteome</keyword>
<dbReference type="InterPro" id="IPR015422">
    <property type="entry name" value="PyrdxlP-dep_Trfase_small"/>
</dbReference>
<protein>
    <submittedName>
        <fullName evidence="8">Uncharacterized protein</fullName>
    </submittedName>
</protein>
<dbReference type="PANTHER" id="PTHR11999">
    <property type="entry name" value="GROUP II PYRIDOXAL-5-PHOSPHATE DECARBOXYLASE"/>
    <property type="match status" value="1"/>
</dbReference>
<dbReference type="STRING" id="2903.R1CAZ0"/>
<dbReference type="Proteomes" id="UP000013827">
    <property type="component" value="Unassembled WGS sequence"/>
</dbReference>
<reference evidence="8" key="2">
    <citation type="submission" date="2024-10" db="UniProtKB">
        <authorList>
            <consortium name="EnsemblProtists"/>
        </authorList>
    </citation>
    <scope>IDENTIFICATION</scope>
</reference>
<evidence type="ECO:0000256" key="1">
    <source>
        <dbReference type="ARBA" id="ARBA00001933"/>
    </source>
</evidence>
<feature type="region of interest" description="Disordered" evidence="7">
    <location>
        <begin position="348"/>
        <end position="374"/>
    </location>
</feature>
<dbReference type="HOGENOM" id="CLU_011856_0_4_1"/>
<dbReference type="InterPro" id="IPR010977">
    <property type="entry name" value="Aromatic_deC"/>
</dbReference>
<keyword evidence="4 6" id="KW-0663">Pyridoxal phosphate</keyword>
<evidence type="ECO:0000256" key="7">
    <source>
        <dbReference type="SAM" id="MobiDB-lite"/>
    </source>
</evidence>
<dbReference type="Pfam" id="PF00282">
    <property type="entry name" value="Pyridoxal_deC"/>
    <property type="match status" value="1"/>
</dbReference>